<dbReference type="STRING" id="223786.SAMN05216234_11846"/>
<dbReference type="InterPro" id="IPR025668">
    <property type="entry name" value="Tnp_DDE_dom"/>
</dbReference>
<gene>
    <name evidence="2" type="ORF">SAMN05216234_11846</name>
</gene>
<sequence length="78" mass="9035">MKNKLIPLIDKLLLRKRALIESINDQLKNVAMLEHTRHRSPINAMINWISALIAYTYQPKKPSIRLDESERNLLTVAA</sequence>
<reference evidence="2 3" key="1">
    <citation type="submission" date="2016-10" db="EMBL/GenBank/DDBJ databases">
        <authorList>
            <person name="de Groot N.N."/>
        </authorList>
    </citation>
    <scope>NUCLEOTIDE SEQUENCE [LARGE SCALE GENOMIC DNA]</scope>
    <source>
        <strain evidence="2 3">EP1-55-1</strain>
    </source>
</reference>
<dbReference type="Proteomes" id="UP000199227">
    <property type="component" value="Unassembled WGS sequence"/>
</dbReference>
<keyword evidence="3" id="KW-1185">Reference proteome</keyword>
<dbReference type="AlphaFoldDB" id="A0A1I5Q603"/>
<protein>
    <submittedName>
        <fullName evidence="2">Transposase DDE domain-containing protein</fullName>
    </submittedName>
</protein>
<dbReference type="Pfam" id="PF13612">
    <property type="entry name" value="DDE_Tnp_1_3"/>
    <property type="match status" value="1"/>
</dbReference>
<proteinExistence type="predicted"/>
<organism evidence="2 3">
    <name type="scientific">Hydrogenimonas thermophila</name>
    <dbReference type="NCBI Taxonomy" id="223786"/>
    <lineage>
        <taxon>Bacteria</taxon>
        <taxon>Pseudomonadati</taxon>
        <taxon>Campylobacterota</taxon>
        <taxon>Epsilonproteobacteria</taxon>
        <taxon>Campylobacterales</taxon>
        <taxon>Hydrogenimonadaceae</taxon>
        <taxon>Hydrogenimonas</taxon>
    </lineage>
</organism>
<dbReference type="EMBL" id="FOXB01000018">
    <property type="protein sequence ID" value="SFP41723.1"/>
    <property type="molecule type" value="Genomic_DNA"/>
</dbReference>
<evidence type="ECO:0000259" key="1">
    <source>
        <dbReference type="Pfam" id="PF13612"/>
    </source>
</evidence>
<feature type="domain" description="Transposase DDE" evidence="1">
    <location>
        <begin position="1"/>
        <end position="40"/>
    </location>
</feature>
<accession>A0A1I5Q603</accession>
<name>A0A1I5Q603_9BACT</name>
<evidence type="ECO:0000313" key="3">
    <source>
        <dbReference type="Proteomes" id="UP000199227"/>
    </source>
</evidence>
<evidence type="ECO:0000313" key="2">
    <source>
        <dbReference type="EMBL" id="SFP41723.1"/>
    </source>
</evidence>